<evidence type="ECO:0000256" key="2">
    <source>
        <dbReference type="ARBA" id="ARBA00022679"/>
    </source>
</evidence>
<evidence type="ECO:0000256" key="4">
    <source>
        <dbReference type="ARBA" id="ARBA00022777"/>
    </source>
</evidence>
<dbReference type="GO" id="GO:0005524">
    <property type="term" value="F:ATP binding"/>
    <property type="evidence" value="ECO:0007669"/>
    <property type="project" value="UniProtKB-UniRule"/>
</dbReference>
<dbReference type="GO" id="GO:0005737">
    <property type="term" value="C:cytoplasm"/>
    <property type="evidence" value="ECO:0007669"/>
    <property type="project" value="UniProtKB-SubCell"/>
</dbReference>
<dbReference type="STRING" id="177437.HRM2_24760"/>
<comment type="subcellular location">
    <subcellularLocation>
        <location evidence="8">Cytoplasm</location>
    </subcellularLocation>
</comment>
<keyword evidence="12" id="KW-1185">Reference proteome</keyword>
<dbReference type="eggNOG" id="COG0283">
    <property type="taxonomic scope" value="Bacteria"/>
</dbReference>
<dbReference type="KEGG" id="dat:HRM2_24760"/>
<dbReference type="EC" id="2.7.4.25" evidence="8"/>
<comment type="catalytic activity">
    <reaction evidence="6 8">
        <text>dCMP + ATP = dCDP + ADP</text>
        <dbReference type="Rhea" id="RHEA:25094"/>
        <dbReference type="ChEBI" id="CHEBI:30616"/>
        <dbReference type="ChEBI" id="CHEBI:57566"/>
        <dbReference type="ChEBI" id="CHEBI:58593"/>
        <dbReference type="ChEBI" id="CHEBI:456216"/>
        <dbReference type="EC" id="2.7.4.25"/>
    </reaction>
</comment>
<evidence type="ECO:0000313" key="12">
    <source>
        <dbReference type="Proteomes" id="UP000000442"/>
    </source>
</evidence>
<comment type="catalytic activity">
    <reaction evidence="7 8">
        <text>CMP + ATP = CDP + ADP</text>
        <dbReference type="Rhea" id="RHEA:11600"/>
        <dbReference type="ChEBI" id="CHEBI:30616"/>
        <dbReference type="ChEBI" id="CHEBI:58069"/>
        <dbReference type="ChEBI" id="CHEBI:60377"/>
        <dbReference type="ChEBI" id="CHEBI:456216"/>
        <dbReference type="EC" id="2.7.4.25"/>
    </reaction>
</comment>
<evidence type="ECO:0000256" key="9">
    <source>
        <dbReference type="SAM" id="MobiDB-lite"/>
    </source>
</evidence>
<dbReference type="HOGENOM" id="CLU_079959_0_2_7"/>
<feature type="binding site" evidence="8">
    <location>
        <begin position="10"/>
        <end position="18"/>
    </location>
    <ligand>
        <name>ATP</name>
        <dbReference type="ChEBI" id="CHEBI:30616"/>
    </ligand>
</feature>
<proteinExistence type="inferred from homology"/>
<accession>C0QG02</accession>
<keyword evidence="3 8" id="KW-0547">Nucleotide-binding</keyword>
<dbReference type="Proteomes" id="UP000000442">
    <property type="component" value="Chromosome"/>
</dbReference>
<sequence>MKPKIITIDGPAGSGKTTVSKLVARQLGWVYVDTGALYRGVALGVKAANIDYENPGALQSLLDSLSFTIVTQGKSMQLLSSGCDITDKIRTPEISMLASTLSAKPGVRAALLGMQRAIAVEKNAVFEGRDMGTVVFPDADYKFFLLADLKTRAMRRFKETPGQPLDEVEQDMAKRDKNDSEREVAPLKPADDAIIIDSTALTIEAVVARIMNKINHETPRPEQVICHIHDK</sequence>
<evidence type="ECO:0000256" key="8">
    <source>
        <dbReference type="HAMAP-Rule" id="MF_00238"/>
    </source>
</evidence>
<protein>
    <recommendedName>
        <fullName evidence="8">Cytidylate kinase</fullName>
        <shortName evidence="8">CK</shortName>
        <ecNumber evidence="8">2.7.4.25</ecNumber>
    </recommendedName>
    <alternativeName>
        <fullName evidence="8">Cytidine monophosphate kinase</fullName>
        <shortName evidence="8">CMP kinase</shortName>
    </alternativeName>
</protein>
<dbReference type="InterPro" id="IPR011994">
    <property type="entry name" value="Cytidylate_kinase_dom"/>
</dbReference>
<dbReference type="GO" id="GO:0036430">
    <property type="term" value="F:CMP kinase activity"/>
    <property type="evidence" value="ECO:0007669"/>
    <property type="project" value="RHEA"/>
</dbReference>
<comment type="similarity">
    <text evidence="1 8">Belongs to the cytidylate kinase family. Type 1 subfamily.</text>
</comment>
<evidence type="ECO:0000256" key="5">
    <source>
        <dbReference type="ARBA" id="ARBA00022840"/>
    </source>
</evidence>
<dbReference type="CDD" id="cd02020">
    <property type="entry name" value="CMPK"/>
    <property type="match status" value="1"/>
</dbReference>
<evidence type="ECO:0000313" key="11">
    <source>
        <dbReference type="EMBL" id="ACN15570.1"/>
    </source>
</evidence>
<keyword evidence="2 8" id="KW-0808">Transferase</keyword>
<name>C0QG02_DESAH</name>
<dbReference type="SUPFAM" id="SSF52540">
    <property type="entry name" value="P-loop containing nucleoside triphosphate hydrolases"/>
    <property type="match status" value="1"/>
</dbReference>
<feature type="region of interest" description="Disordered" evidence="9">
    <location>
        <begin position="158"/>
        <end position="184"/>
    </location>
</feature>
<dbReference type="EMBL" id="CP001087">
    <property type="protein sequence ID" value="ACN15570.1"/>
    <property type="molecule type" value="Genomic_DNA"/>
</dbReference>
<dbReference type="InterPro" id="IPR027417">
    <property type="entry name" value="P-loop_NTPase"/>
</dbReference>
<keyword evidence="5 8" id="KW-0067">ATP-binding</keyword>
<dbReference type="AlphaFoldDB" id="C0QG02"/>
<dbReference type="RefSeq" id="WP_015904335.1">
    <property type="nucleotide sequence ID" value="NC_012108.1"/>
</dbReference>
<reference evidence="11 12" key="1">
    <citation type="journal article" date="2009" name="Environ. Microbiol.">
        <title>Genome sequence of Desulfobacterium autotrophicum HRM2, a marine sulfate reducer oxidizing organic carbon completely to carbon dioxide.</title>
        <authorList>
            <person name="Strittmatter A.W."/>
            <person name="Liesegang H."/>
            <person name="Rabus R."/>
            <person name="Decker I."/>
            <person name="Amann J."/>
            <person name="Andres S."/>
            <person name="Henne A."/>
            <person name="Fricke W.F."/>
            <person name="Martinez-Arias R."/>
            <person name="Bartels D."/>
            <person name="Goesmann A."/>
            <person name="Krause L."/>
            <person name="Puehler A."/>
            <person name="Klenk H.P."/>
            <person name="Richter M."/>
            <person name="Schuler M."/>
            <person name="Gloeckner F.O."/>
            <person name="Meyerdierks A."/>
            <person name="Gottschalk G."/>
            <person name="Amann R."/>
        </authorList>
    </citation>
    <scope>NUCLEOTIDE SEQUENCE [LARGE SCALE GENOMIC DNA]</scope>
    <source>
        <strain evidence="12">ATCC 43914 / DSM 3382 / HRM2</strain>
    </source>
</reference>
<keyword evidence="8" id="KW-0963">Cytoplasm</keyword>
<dbReference type="GO" id="GO:0006220">
    <property type="term" value="P:pyrimidine nucleotide metabolic process"/>
    <property type="evidence" value="ECO:0007669"/>
    <property type="project" value="UniProtKB-UniRule"/>
</dbReference>
<dbReference type="InterPro" id="IPR003136">
    <property type="entry name" value="Cytidylate_kin"/>
</dbReference>
<dbReference type="OrthoDB" id="9807434at2"/>
<dbReference type="HAMAP" id="MF_00238">
    <property type="entry name" value="Cytidyl_kinase_type1"/>
    <property type="match status" value="1"/>
</dbReference>
<evidence type="ECO:0000256" key="6">
    <source>
        <dbReference type="ARBA" id="ARBA00047615"/>
    </source>
</evidence>
<keyword evidence="4 8" id="KW-0418">Kinase</keyword>
<dbReference type="NCBIfam" id="TIGR00017">
    <property type="entry name" value="cmk"/>
    <property type="match status" value="1"/>
</dbReference>
<dbReference type="Pfam" id="PF02224">
    <property type="entry name" value="Cytidylate_kin"/>
    <property type="match status" value="1"/>
</dbReference>
<feature type="compositionally biased region" description="Basic and acidic residues" evidence="9">
    <location>
        <begin position="171"/>
        <end position="184"/>
    </location>
</feature>
<evidence type="ECO:0000256" key="7">
    <source>
        <dbReference type="ARBA" id="ARBA00048478"/>
    </source>
</evidence>
<dbReference type="Gene3D" id="3.40.50.300">
    <property type="entry name" value="P-loop containing nucleotide triphosphate hydrolases"/>
    <property type="match status" value="1"/>
</dbReference>
<evidence type="ECO:0000256" key="3">
    <source>
        <dbReference type="ARBA" id="ARBA00022741"/>
    </source>
</evidence>
<evidence type="ECO:0000256" key="1">
    <source>
        <dbReference type="ARBA" id="ARBA00009427"/>
    </source>
</evidence>
<feature type="domain" description="Cytidylate kinase" evidence="10">
    <location>
        <begin position="6"/>
        <end position="215"/>
    </location>
</feature>
<organism evidence="11 12">
    <name type="scientific">Desulforapulum autotrophicum (strain ATCC 43914 / DSM 3382 / VKM B-1955 / HRM2)</name>
    <name type="common">Desulfobacterium autotrophicum</name>
    <dbReference type="NCBI Taxonomy" id="177437"/>
    <lineage>
        <taxon>Bacteria</taxon>
        <taxon>Pseudomonadati</taxon>
        <taxon>Thermodesulfobacteriota</taxon>
        <taxon>Desulfobacteria</taxon>
        <taxon>Desulfobacterales</taxon>
        <taxon>Desulfobacteraceae</taxon>
        <taxon>Desulforapulum</taxon>
    </lineage>
</organism>
<gene>
    <name evidence="11" type="primary">cmk1</name>
    <name evidence="8" type="synonym">cmk</name>
    <name evidence="11" type="ordered locus">HRM2_24760</name>
</gene>
<evidence type="ECO:0000259" key="10">
    <source>
        <dbReference type="Pfam" id="PF02224"/>
    </source>
</evidence>
<dbReference type="GO" id="GO:0036431">
    <property type="term" value="F:dCMP kinase activity"/>
    <property type="evidence" value="ECO:0007669"/>
    <property type="project" value="InterPro"/>
</dbReference>